<dbReference type="Proteomes" id="UP000001017">
    <property type="component" value="Chromosome"/>
</dbReference>
<dbReference type="PaxDb" id="273116-14325245"/>
<name>Q97A03_THEVO</name>
<dbReference type="STRING" id="273116.gene:9381800"/>
<dbReference type="OrthoDB" id="179876at2157"/>
<dbReference type="Gene3D" id="3.30.1330.80">
    <property type="entry name" value="Hypothetical protein, similar to alpha- acetolactate decarboxylase, domain 2"/>
    <property type="match status" value="1"/>
</dbReference>
<dbReference type="EMBL" id="BA000011">
    <property type="protein sequence ID" value="BAB60149.1"/>
    <property type="molecule type" value="Genomic_DNA"/>
</dbReference>
<evidence type="ECO:0000313" key="3">
    <source>
        <dbReference type="Proteomes" id="UP000001017"/>
    </source>
</evidence>
<dbReference type="SUPFAM" id="SSF117856">
    <property type="entry name" value="AF0104/ALDC/Ptd012-like"/>
    <property type="match status" value="1"/>
</dbReference>
<dbReference type="PANTHER" id="PTHR34988:SF1">
    <property type="entry name" value="DNA-BINDING PROTEIN"/>
    <property type="match status" value="1"/>
</dbReference>
<dbReference type="DNASU" id="1441117"/>
<evidence type="ECO:0000259" key="1">
    <source>
        <dbReference type="PROSITE" id="PS51742"/>
    </source>
</evidence>
<dbReference type="eggNOG" id="arCOG04212">
    <property type="taxonomic scope" value="Archaea"/>
</dbReference>
<dbReference type="SMR" id="Q97A03"/>
<reference evidence="2 3" key="1">
    <citation type="journal article" date="1999" name="Proc. Jpn. Acad.">
        <title>Determination of the complete genomic DNA sequence of Thermoplasma volvanium GSS1.</title>
        <authorList>
            <person name="Kawashima T."/>
            <person name="Yamamoto Y."/>
            <person name="Aramaki H."/>
            <person name="Nunoshiba T."/>
            <person name="Kawamoto T."/>
            <person name="Watanabe K."/>
            <person name="Yamazaki M."/>
            <person name="Kanehori K."/>
            <person name="Amano N."/>
            <person name="Ohya Y."/>
            <person name="Makino K."/>
            <person name="Suzuki M."/>
        </authorList>
    </citation>
    <scope>NUCLEOTIDE SEQUENCE [LARGE SCALE GENOMIC DNA]</scope>
    <source>
        <strain evidence="3">ATCC 51530 / DSM 4299 / JCM 9571 / NBRC 15438 / GSS1</strain>
    </source>
</reference>
<proteinExistence type="predicted"/>
<reference evidence="2 3" key="2">
    <citation type="journal article" date="2000" name="Proc. Natl. Acad. Sci. U.S.A.">
        <title>Archaeal adaptation to higher temperatures revealed by genomic sequence of Thermoplasma volcanium.</title>
        <authorList>
            <person name="Kawashima T."/>
            <person name="Amano N."/>
            <person name="Koike H."/>
            <person name="Makino S."/>
            <person name="Higuchi S."/>
            <person name="Kawashima-Ohya Y."/>
            <person name="Watanabe K."/>
            <person name="Yamazaki M."/>
            <person name="Kanehori K."/>
            <person name="Kawamoto T."/>
            <person name="Nunoshiba T."/>
            <person name="Yamamoto Y."/>
            <person name="Aramaki H."/>
            <person name="Makino K."/>
            <person name="Suzuki M."/>
        </authorList>
    </citation>
    <scope>NUCLEOTIDE SEQUENCE [LARGE SCALE GENOMIC DNA]</scope>
    <source>
        <strain evidence="3">ATCC 51530 / DSM 4299 / JCM 9571 / NBRC 15438 / GSS1</strain>
    </source>
</reference>
<protein>
    <recommendedName>
        <fullName evidence="1">PPC domain-containing protein</fullName>
    </recommendedName>
</protein>
<dbReference type="Pfam" id="PF03479">
    <property type="entry name" value="PCC"/>
    <property type="match status" value="1"/>
</dbReference>
<dbReference type="RefSeq" id="WP_010917235.1">
    <property type="nucleotide sequence ID" value="NC_002689.2"/>
</dbReference>
<dbReference type="GeneID" id="1441117"/>
<dbReference type="CDD" id="cd11378">
    <property type="entry name" value="DUF296"/>
    <property type="match status" value="1"/>
</dbReference>
<dbReference type="PROSITE" id="PS51742">
    <property type="entry name" value="PPC"/>
    <property type="match status" value="1"/>
</dbReference>
<organism evidence="2 3">
    <name type="scientific">Thermoplasma volcanium (strain ATCC 51530 / DSM 4299 / JCM 9571 / NBRC 15438 / GSS1)</name>
    <dbReference type="NCBI Taxonomy" id="273116"/>
    <lineage>
        <taxon>Archaea</taxon>
        <taxon>Methanobacteriati</taxon>
        <taxon>Thermoplasmatota</taxon>
        <taxon>Thermoplasmata</taxon>
        <taxon>Thermoplasmatales</taxon>
        <taxon>Thermoplasmataceae</taxon>
        <taxon>Thermoplasma</taxon>
    </lineage>
</organism>
<dbReference type="HOGENOM" id="CLU_114051_2_3_2"/>
<keyword evidence="3" id="KW-1185">Reference proteome</keyword>
<evidence type="ECO:0000313" key="2">
    <source>
        <dbReference type="EMBL" id="BAB60149.1"/>
    </source>
</evidence>
<dbReference type="AlphaFoldDB" id="Q97A03"/>
<accession>Q97A03</accession>
<dbReference type="InterPro" id="IPR005175">
    <property type="entry name" value="PPC_dom"/>
</dbReference>
<sequence length="138" mass="15646">MYSKIEGSIITARFDKETDFFTDLVDLCNKYEVKSGTVLWAIGMLKEFQIGYWNGNDYEKETFRERLELVSLHGSIAENDPRFHIHAAGARGNHGIVGGHLFSAKVDPLVEIQIMKITGFSMSRELDNSDGLYKLVIK</sequence>
<gene>
    <name evidence="2" type="ORF">TVG1029778</name>
</gene>
<dbReference type="PhylomeDB" id="Q97A03"/>
<dbReference type="PANTHER" id="PTHR34988">
    <property type="entry name" value="PROTEIN, PUTATIVE-RELATED"/>
    <property type="match status" value="1"/>
</dbReference>
<feature type="domain" description="PPC" evidence="1">
    <location>
        <begin position="4"/>
        <end position="138"/>
    </location>
</feature>
<dbReference type="KEGG" id="tvo:TVG1029778"/>